<evidence type="ECO:0000313" key="3">
    <source>
        <dbReference type="Proteomes" id="UP000809829"/>
    </source>
</evidence>
<protein>
    <submittedName>
        <fullName evidence="2">Uncharacterized BrkB/YihY/UPF0761 family membrane protein</fullName>
    </submittedName>
</protein>
<keyword evidence="1" id="KW-1133">Transmembrane helix</keyword>
<keyword evidence="1" id="KW-0812">Transmembrane</keyword>
<dbReference type="InterPro" id="IPR058887">
    <property type="entry name" value="YuzI-like"/>
</dbReference>
<gene>
    <name evidence="2" type="ORF">JOC83_001961</name>
</gene>
<keyword evidence="3" id="KW-1185">Reference proteome</keyword>
<reference evidence="2 3" key="1">
    <citation type="submission" date="2021-01" db="EMBL/GenBank/DDBJ databases">
        <title>Genomic Encyclopedia of Type Strains, Phase IV (KMG-IV): sequencing the most valuable type-strain genomes for metagenomic binning, comparative biology and taxonomic classification.</title>
        <authorList>
            <person name="Goeker M."/>
        </authorList>
    </citation>
    <scope>NUCLEOTIDE SEQUENCE [LARGE SCALE GENOMIC DNA]</scope>
    <source>
        <strain evidence="2 3">DSM 104297</strain>
    </source>
</reference>
<dbReference type="EMBL" id="JAFBFC010000003">
    <property type="protein sequence ID" value="MBM7703114.1"/>
    <property type="molecule type" value="Genomic_DNA"/>
</dbReference>
<feature type="transmembrane region" description="Helical" evidence="1">
    <location>
        <begin position="49"/>
        <end position="67"/>
    </location>
</feature>
<proteinExistence type="predicted"/>
<sequence length="77" mass="8947">MGFALRTCFFICGILLKTMAALALMFELNLLPIHGRSTDYYVEVFALKLPLYLFIIGFVMIVCSFYFPRRTKRRGKV</sequence>
<evidence type="ECO:0000313" key="2">
    <source>
        <dbReference type="EMBL" id="MBM7703114.1"/>
    </source>
</evidence>
<name>A0ABS2QXA7_9BACI</name>
<dbReference type="Proteomes" id="UP000809829">
    <property type="component" value="Unassembled WGS sequence"/>
</dbReference>
<dbReference type="Pfam" id="PF26135">
    <property type="entry name" value="YuzI"/>
    <property type="match status" value="1"/>
</dbReference>
<evidence type="ECO:0000256" key="1">
    <source>
        <dbReference type="SAM" id="Phobius"/>
    </source>
</evidence>
<keyword evidence="1" id="KW-0472">Membrane</keyword>
<comment type="caution">
    <text evidence="2">The sequence shown here is derived from an EMBL/GenBank/DDBJ whole genome shotgun (WGS) entry which is preliminary data.</text>
</comment>
<organism evidence="2 3">
    <name type="scientific">Priestia iocasae</name>
    <dbReference type="NCBI Taxonomy" id="2291674"/>
    <lineage>
        <taxon>Bacteria</taxon>
        <taxon>Bacillati</taxon>
        <taxon>Bacillota</taxon>
        <taxon>Bacilli</taxon>
        <taxon>Bacillales</taxon>
        <taxon>Bacillaceae</taxon>
        <taxon>Priestia</taxon>
    </lineage>
</organism>
<accession>A0ABS2QXA7</accession>